<feature type="repeat" description="ANK" evidence="3">
    <location>
        <begin position="714"/>
        <end position="746"/>
    </location>
</feature>
<dbReference type="SUPFAM" id="SSF52540">
    <property type="entry name" value="P-loop containing nucleoside triphosphate hydrolases"/>
    <property type="match status" value="1"/>
</dbReference>
<feature type="domain" description="Nephrocystin 3-like N-terminal" evidence="4">
    <location>
        <begin position="61"/>
        <end position="223"/>
    </location>
</feature>
<dbReference type="SMART" id="SM00248">
    <property type="entry name" value="ANK"/>
    <property type="match status" value="23"/>
</dbReference>
<evidence type="ECO:0000256" key="2">
    <source>
        <dbReference type="ARBA" id="ARBA00023043"/>
    </source>
</evidence>
<dbReference type="Gene3D" id="1.25.40.20">
    <property type="entry name" value="Ankyrin repeat-containing domain"/>
    <property type="match status" value="9"/>
</dbReference>
<feature type="repeat" description="ANK" evidence="3">
    <location>
        <begin position="875"/>
        <end position="908"/>
    </location>
</feature>
<proteinExistence type="predicted"/>
<feature type="repeat" description="ANK" evidence="3">
    <location>
        <begin position="943"/>
        <end position="976"/>
    </location>
</feature>
<evidence type="ECO:0000256" key="1">
    <source>
        <dbReference type="ARBA" id="ARBA00022737"/>
    </source>
</evidence>
<dbReference type="Pfam" id="PF24883">
    <property type="entry name" value="NPHP3_N"/>
    <property type="match status" value="1"/>
</dbReference>
<dbReference type="InterPro" id="IPR056884">
    <property type="entry name" value="NPHP3-like_N"/>
</dbReference>
<organism evidence="5 6">
    <name type="scientific">Penicillium solitum</name>
    <dbReference type="NCBI Taxonomy" id="60172"/>
    <lineage>
        <taxon>Eukaryota</taxon>
        <taxon>Fungi</taxon>
        <taxon>Dikarya</taxon>
        <taxon>Ascomycota</taxon>
        <taxon>Pezizomycotina</taxon>
        <taxon>Eurotiomycetes</taxon>
        <taxon>Eurotiomycetidae</taxon>
        <taxon>Eurotiales</taxon>
        <taxon>Aspergillaceae</taxon>
        <taxon>Penicillium</taxon>
    </lineage>
</organism>
<evidence type="ECO:0000256" key="3">
    <source>
        <dbReference type="PROSITE-ProRule" id="PRU00023"/>
    </source>
</evidence>
<keyword evidence="6" id="KW-1185">Reference proteome</keyword>
<dbReference type="InterPro" id="IPR027417">
    <property type="entry name" value="P-loop_NTPase"/>
</dbReference>
<feature type="repeat" description="ANK" evidence="3">
    <location>
        <begin position="1179"/>
        <end position="1200"/>
    </location>
</feature>
<evidence type="ECO:0000259" key="4">
    <source>
        <dbReference type="Pfam" id="PF24883"/>
    </source>
</evidence>
<dbReference type="Gene3D" id="3.40.50.300">
    <property type="entry name" value="P-loop containing nucleotide triphosphate hydrolases"/>
    <property type="match status" value="1"/>
</dbReference>
<dbReference type="PANTHER" id="PTHR24198">
    <property type="entry name" value="ANKYRIN REPEAT AND PROTEIN KINASE DOMAIN-CONTAINING PROTEIN"/>
    <property type="match status" value="1"/>
</dbReference>
<dbReference type="STRING" id="60172.A0A1V6QTN7"/>
<evidence type="ECO:0000313" key="6">
    <source>
        <dbReference type="Proteomes" id="UP000191612"/>
    </source>
</evidence>
<feature type="repeat" description="ANK" evidence="3">
    <location>
        <begin position="606"/>
        <end position="632"/>
    </location>
</feature>
<keyword evidence="1" id="KW-0677">Repeat</keyword>
<accession>A0A1V6QTN7</accession>
<feature type="repeat" description="ANK" evidence="3">
    <location>
        <begin position="572"/>
        <end position="604"/>
    </location>
</feature>
<feature type="repeat" description="ANK" evidence="3">
    <location>
        <begin position="1238"/>
        <end position="1270"/>
    </location>
</feature>
<gene>
    <name evidence="5" type="ORF">PENSOL_c040G08887</name>
</gene>
<comment type="caution">
    <text evidence="5">The sequence shown here is derived from an EMBL/GenBank/DDBJ whole genome shotgun (WGS) entry which is preliminary data.</text>
</comment>
<feature type="repeat" description="ANK" evidence="3">
    <location>
        <begin position="909"/>
        <end position="942"/>
    </location>
</feature>
<dbReference type="PROSITE" id="PS50297">
    <property type="entry name" value="ANK_REP_REGION"/>
    <property type="match status" value="7"/>
</dbReference>
<dbReference type="Proteomes" id="UP000191612">
    <property type="component" value="Unassembled WGS sequence"/>
</dbReference>
<dbReference type="SUPFAM" id="SSF48403">
    <property type="entry name" value="Ankyrin repeat"/>
    <property type="match status" value="5"/>
</dbReference>
<keyword evidence="2 3" id="KW-0040">ANK repeat</keyword>
<sequence length="2092" mass="230818">MSGSETDVSIIDRDDVSNYNPENILPVSIEEIKIIREWLEPTSYAIAAGEFRKHLASHSPGTGQWLTSTDGYRRWLQENECGLLWIKGIPGSGKSVHTAKLIDDLGKANPGCPVLFFFFRQIIAANHNPQTLLRDWMDQVLKYSPPLQHKLLTYIEDEISLSSLSTSDLLKDLQMAFRALPDKVFCIADALDEMDTGNDTFIQALGSLSQWRPTKVKVLVTSRPIPRLEIPMHQTPALHIRLEERLVDVDISTYVHTLLSESKIPQSEWSVIVNAVPGRANGIFLYAKLAMEAFLEPGVDIRAVLANLPADLNVLYTDLLREHAKRSGISPSVQHLLLQSVTHATRPLRLLELAEMCRVTEDSSLGQDLRAIKDLIRTACGPLLEILPDETVSVVHHSFTEYLNGATRSEDDNGYLVLLPGPSHAKLALSCLRYLLMTQCLDEVEITIDDSDETEGFGDEPYDHTKSKRIPHHICELRMKFPFFEYATSNWHVHIRNSEAVCHPQDEINEVLEQFLSIDRSVKAWLEVTWPGYASNARKFSVLHLAGRYGLVAYTRKLVADWSDDMDTCDITGKTPLWWAASHGHAATVGELIAAGADPDHQDGLSGRKPLHEAARKNHHKVVKVLLEAGVDPLTSVGLTNHAKAGGYANHGSGEPALEHACEHGHVEVLDVFLPHLDLEAMHRCLAWAARTGQARVVKQLLSQPGVEVDTMVRGSTALFKACLSRDLNTVEALLGAGDDPEILNELWAEQFGSATTSKKPNGSHAQFTCLHALCGLPGLSHCYDGWDEGDCYEIATLLINAGADVHRQTDDGTTGLHHIVEVSYYLARLLMEAGASADAVDSQGRTPLYYSRVPACVPLLVEQGGADVNVKDVYGDTPLLVALAEHYNEVKVQLLLECGADASILNSVGDSTLHVALEKYATPKIVNALLESGVEPDERNRQGQTALMCSFKSQDAEGIWALLLAAGADINARDHAGHSIFWHRISQMPKPKDDDDNQTRDDVLFLLDHGASPRLRDFRGRTCLHEAIKTQLIGSEDRRDTPRFDFLLAIGLDHTIVDYDGNSLLHELAAREESKEAYGRKWVNPLWEHLVCILGLDINQQNHLGRTPLHVLCDAYPDDAKRYDDDPMPIDFIIAQMKNVDTPDHAGVTALHVASTRTEYCTQKLLKAGADPRALTHEGLTPLHLAARAQESNIVGMLVHSLRKLSRRKPRANSDGLLPKEDGDKFRIDGIDAKDVSGVSPLYYAVRSGRPETVMILFEAGANANAGVNLFKACSEFEEENAFRKATCHVNLDPLTQREIRADVSSDTARLEEIVTLLVEFGADTSGLGPTRQPYARGIIGDCIWHGKAYTASCIVDQIPRSLWVEPGKSSPYSTVLPVSAPAYDPTLASSERFPRVETGEPNAYNFILFLRQRQYRLVKELAKRGTRFLPDPRDKYHFSHFAVLVQHGFAQLVKEIGMIEAKRALGHGDWHAFGDSSKSGLWCANRPASETQAEGRVVHSFESDVKSIPKPFLLEAVQRDLPNHKVVVSLIEEFHVDVNERTWGTDYIEDNRVLAYSNSALHYVAQGLRWWHVHHALGYLLKVPGIDINLRIKGGLTPLHMAISGGTVLKPRPHSYDAVKRLLKSGADIHAITKRGKSCLSMASNDVLMVRLLMKHGAIVMPDDIVSAVEAGQVDTLRELLHVRDDGAYPDVDLDPALRAAGMLFIKPHPDDGFWRPTVENAIVTEIIKILIDHGANPLSNYLFLEESTRPSSSPASIIFKKGASPLDVTVDHREATLLHELILAVGGVHMQLFLVPGLDVNYRNTQGLTILHAACLRADFIDKPSDPNNSTADELQGESVFQRLVGLGADLTAQDALGRTILTCLLSHKWTISPGWRATLKAMINLAPELVHLADFQGDTALMYAVRQAVDSAAETDPVQSLLSAGASPLVTNKHGEGVLHILANDLGTAGLRQLLRDLVSGGADINGRNMLGETPLFKFAHRYPQGSGDLYDRDCVKRQLRGDKYEVPREQGSIALLQELGANFLVTDNEGRGLLHVAAAGDVVRFQELMDVGLDPMMENNAQQTAIDVAVASSNDAVLEIFEKKARK</sequence>
<dbReference type="InterPro" id="IPR036770">
    <property type="entry name" value="Ankyrin_rpt-contain_sf"/>
</dbReference>
<dbReference type="Pfam" id="PF00023">
    <property type="entry name" value="Ank"/>
    <property type="match status" value="1"/>
</dbReference>
<protein>
    <recommendedName>
        <fullName evidence="4">Nephrocystin 3-like N-terminal domain-containing protein</fullName>
    </recommendedName>
</protein>
<feature type="repeat" description="ANK" evidence="3">
    <location>
        <begin position="1596"/>
        <end position="1636"/>
    </location>
</feature>
<reference evidence="6" key="1">
    <citation type="journal article" date="2017" name="Nat. Microbiol.">
        <title>Global analysis of biosynthetic gene clusters reveals vast potential of secondary metabolite production in Penicillium species.</title>
        <authorList>
            <person name="Nielsen J.C."/>
            <person name="Grijseels S."/>
            <person name="Prigent S."/>
            <person name="Ji B."/>
            <person name="Dainat J."/>
            <person name="Nielsen K.F."/>
            <person name="Frisvad J.C."/>
            <person name="Workman M."/>
            <person name="Nielsen J."/>
        </authorList>
    </citation>
    <scope>NUCLEOTIDE SEQUENCE [LARGE SCALE GENOMIC DNA]</scope>
    <source>
        <strain evidence="6">IBT 29525</strain>
    </source>
</reference>
<dbReference type="PANTHER" id="PTHR24198:SF165">
    <property type="entry name" value="ANKYRIN REPEAT-CONTAINING PROTEIN-RELATED"/>
    <property type="match status" value="1"/>
</dbReference>
<dbReference type="InterPro" id="IPR002110">
    <property type="entry name" value="Ankyrin_rpt"/>
</dbReference>
<dbReference type="Pfam" id="PF12796">
    <property type="entry name" value="Ank_2"/>
    <property type="match status" value="5"/>
</dbReference>
<name>A0A1V6QTN7_9EURO</name>
<evidence type="ECO:0000313" key="5">
    <source>
        <dbReference type="EMBL" id="OQD92569.1"/>
    </source>
</evidence>
<dbReference type="EMBL" id="MDYO01000040">
    <property type="protein sequence ID" value="OQD92569.1"/>
    <property type="molecule type" value="Genomic_DNA"/>
</dbReference>
<dbReference type="PROSITE" id="PS50088">
    <property type="entry name" value="ANK_REPEAT"/>
    <property type="match status" value="9"/>
</dbReference>